<dbReference type="Pfam" id="PF08246">
    <property type="entry name" value="Inhibitor_I29"/>
    <property type="match status" value="1"/>
</dbReference>
<evidence type="ECO:0000256" key="1">
    <source>
        <dbReference type="SAM" id="SignalP"/>
    </source>
</evidence>
<protein>
    <recommendedName>
        <fullName evidence="2">Cathepsin propeptide inhibitor domain-containing protein</fullName>
    </recommendedName>
</protein>
<reference evidence="3" key="1">
    <citation type="journal article" date="2012" name="Nat. Biotechnol.">
        <title>Reference genome sequence of the model plant Setaria.</title>
        <authorList>
            <person name="Bennetzen J.L."/>
            <person name="Schmutz J."/>
            <person name="Wang H."/>
            <person name="Percifield R."/>
            <person name="Hawkins J."/>
            <person name="Pontaroli A.C."/>
            <person name="Estep M."/>
            <person name="Feng L."/>
            <person name="Vaughn J.N."/>
            <person name="Grimwood J."/>
            <person name="Jenkins J."/>
            <person name="Barry K."/>
            <person name="Lindquist E."/>
            <person name="Hellsten U."/>
            <person name="Deshpande S."/>
            <person name="Wang X."/>
            <person name="Wu X."/>
            <person name="Mitros T."/>
            <person name="Triplett J."/>
            <person name="Yang X."/>
            <person name="Ye C.Y."/>
            <person name="Mauro-Herrera M."/>
            <person name="Wang L."/>
            <person name="Li P."/>
            <person name="Sharma M."/>
            <person name="Sharma R."/>
            <person name="Ronald P.C."/>
            <person name="Panaud O."/>
            <person name="Kellogg E.A."/>
            <person name="Brutnell T.P."/>
            <person name="Doust A.N."/>
            <person name="Tuskan G.A."/>
            <person name="Rokhsar D."/>
            <person name="Devos K.M."/>
        </authorList>
    </citation>
    <scope>NUCLEOTIDE SEQUENCE [LARGE SCALE GENOMIC DNA]</scope>
    <source>
        <strain evidence="3">Yugu1</strain>
    </source>
</reference>
<gene>
    <name evidence="3" type="ORF">SETIT_7G332600v2</name>
</gene>
<keyword evidence="1" id="KW-0732">Signal</keyword>
<dbReference type="AlphaFoldDB" id="A0A368S2H3"/>
<dbReference type="Gene3D" id="1.10.287.2250">
    <property type="match status" value="1"/>
</dbReference>
<dbReference type="InterPro" id="IPR013201">
    <property type="entry name" value="Prot_inhib_I29"/>
</dbReference>
<proteinExistence type="predicted"/>
<accession>A0A368S2H3</accession>
<feature type="domain" description="Cathepsin propeptide inhibitor" evidence="2">
    <location>
        <begin position="41"/>
        <end position="96"/>
    </location>
</feature>
<dbReference type="InterPro" id="IPR038765">
    <property type="entry name" value="Papain-like_cys_pep_sf"/>
</dbReference>
<dbReference type="EMBL" id="CM003534">
    <property type="protein sequence ID" value="RCV36625.1"/>
    <property type="molecule type" value="Genomic_DNA"/>
</dbReference>
<feature type="signal peptide" evidence="1">
    <location>
        <begin position="1"/>
        <end position="21"/>
    </location>
</feature>
<dbReference type="SUPFAM" id="SSF54001">
    <property type="entry name" value="Cysteine proteinases"/>
    <property type="match status" value="1"/>
</dbReference>
<reference evidence="3" key="2">
    <citation type="submission" date="2015-07" db="EMBL/GenBank/DDBJ databases">
        <authorList>
            <person name="Noorani M."/>
        </authorList>
    </citation>
    <scope>NUCLEOTIDE SEQUENCE</scope>
    <source>
        <strain evidence="3">Yugu1</strain>
    </source>
</reference>
<evidence type="ECO:0000313" key="3">
    <source>
        <dbReference type="EMBL" id="RCV36625.1"/>
    </source>
</evidence>
<name>A0A368S2H3_SETIT</name>
<feature type="chain" id="PRO_5016694608" description="Cathepsin propeptide inhibitor domain-containing protein" evidence="1">
    <location>
        <begin position="22"/>
        <end position="136"/>
    </location>
</feature>
<dbReference type="OrthoDB" id="683764at2759"/>
<sequence length="136" mass="15243">MMKHLAAVVLLALTLLEPAAAAGLKFTTHDLRSEKALRQLYERWCKHFKVARKPAEKVHRFANFKQTVHFVASRTVRVADEPLRLNGFADATRAEFEGCKCRMTPEPRVTAAPGTILRDLPLPVSVDWRGVIPGVN</sequence>
<evidence type="ECO:0000259" key="2">
    <source>
        <dbReference type="Pfam" id="PF08246"/>
    </source>
</evidence>
<dbReference type="STRING" id="4555.A0A368S2H3"/>
<organism evidence="3">
    <name type="scientific">Setaria italica</name>
    <name type="common">Foxtail millet</name>
    <name type="synonym">Panicum italicum</name>
    <dbReference type="NCBI Taxonomy" id="4555"/>
    <lineage>
        <taxon>Eukaryota</taxon>
        <taxon>Viridiplantae</taxon>
        <taxon>Streptophyta</taxon>
        <taxon>Embryophyta</taxon>
        <taxon>Tracheophyta</taxon>
        <taxon>Spermatophyta</taxon>
        <taxon>Magnoliopsida</taxon>
        <taxon>Liliopsida</taxon>
        <taxon>Poales</taxon>
        <taxon>Poaceae</taxon>
        <taxon>PACMAD clade</taxon>
        <taxon>Panicoideae</taxon>
        <taxon>Panicodae</taxon>
        <taxon>Paniceae</taxon>
        <taxon>Cenchrinae</taxon>
        <taxon>Setaria</taxon>
    </lineage>
</organism>